<protein>
    <recommendedName>
        <fullName evidence="4">LysM domain-containing protein</fullName>
    </recommendedName>
</protein>
<name>A0A0G4NL00_VERLO</name>
<proteinExistence type="predicted"/>
<dbReference type="AlphaFoldDB" id="A0A0G4NL00"/>
<evidence type="ECO:0000313" key="2">
    <source>
        <dbReference type="EMBL" id="CRK47123.1"/>
    </source>
</evidence>
<feature type="chain" id="PRO_5002568102" description="LysM domain-containing protein" evidence="1">
    <location>
        <begin position="19"/>
        <end position="108"/>
    </location>
</feature>
<evidence type="ECO:0008006" key="4">
    <source>
        <dbReference type="Google" id="ProtNLM"/>
    </source>
</evidence>
<keyword evidence="1" id="KW-0732">Signal</keyword>
<organism evidence="2 3">
    <name type="scientific">Verticillium longisporum</name>
    <name type="common">Verticillium dahliae var. longisporum</name>
    <dbReference type="NCBI Taxonomy" id="100787"/>
    <lineage>
        <taxon>Eukaryota</taxon>
        <taxon>Fungi</taxon>
        <taxon>Dikarya</taxon>
        <taxon>Ascomycota</taxon>
        <taxon>Pezizomycotina</taxon>
        <taxon>Sordariomycetes</taxon>
        <taxon>Hypocreomycetidae</taxon>
        <taxon>Glomerellales</taxon>
        <taxon>Plectosphaerellaceae</taxon>
        <taxon>Verticillium</taxon>
    </lineage>
</organism>
<feature type="signal peptide" evidence="1">
    <location>
        <begin position="1"/>
        <end position="18"/>
    </location>
</feature>
<sequence length="108" mass="11627">MLKSTIALLLPLACTVTATPIVQRQDVDCAPNSSSGLKAECWEALEMDKYINDWMATNSAAAGCDTLGFAQCYLQFNGLTTLTCDDITSSTCPPPSSTVSYSSNQHFY</sequence>
<evidence type="ECO:0000313" key="3">
    <source>
        <dbReference type="Proteomes" id="UP000045706"/>
    </source>
</evidence>
<accession>A0A0G4NL00</accession>
<reference evidence="3" key="1">
    <citation type="submission" date="2015-05" db="EMBL/GenBank/DDBJ databases">
        <authorList>
            <person name="Fogelqvist Johan"/>
        </authorList>
    </citation>
    <scope>NUCLEOTIDE SEQUENCE [LARGE SCALE GENOMIC DNA]</scope>
</reference>
<dbReference type="Proteomes" id="UP000045706">
    <property type="component" value="Unassembled WGS sequence"/>
</dbReference>
<evidence type="ECO:0000256" key="1">
    <source>
        <dbReference type="SAM" id="SignalP"/>
    </source>
</evidence>
<feature type="non-terminal residue" evidence="2">
    <location>
        <position position="108"/>
    </location>
</feature>
<dbReference type="EMBL" id="CVQI01036244">
    <property type="protein sequence ID" value="CRK47123.1"/>
    <property type="molecule type" value="Genomic_DNA"/>
</dbReference>
<gene>
    <name evidence="2" type="ORF">BN1723_020199</name>
</gene>